<dbReference type="EMBL" id="MSKI01000045">
    <property type="protein sequence ID" value="OLO53719.1"/>
    <property type="molecule type" value="Genomic_DNA"/>
</dbReference>
<dbReference type="Proteomes" id="UP000186855">
    <property type="component" value="Unassembled WGS sequence"/>
</dbReference>
<keyword evidence="2" id="KW-1133">Transmembrane helix</keyword>
<protein>
    <submittedName>
        <fullName evidence="3">Uncharacterized protein</fullName>
    </submittedName>
</protein>
<sequence length="232" mass="24899">MLEHPVSHLPPQDPNNDPHIQGAGHPRNTPIPVPYGRYKPTVGQTPAPGFGWNDPVLREVQRKRSATRKISLSSGIIGIITMIIQMIVTTTFSAAITFPGAQHQDLEFTLLDSLALLMLIFAPFIVGLGWIATFILALIACIRAHSRTPRVQPDGWVEAKMPTSALLAASIVAGLPTLIMYVTWPSDASESLLVACGLSQLLIAVGFAFLLLTSKALDPAVRESQAPGTQPA</sequence>
<feature type="transmembrane region" description="Helical" evidence="2">
    <location>
        <begin position="163"/>
        <end position="184"/>
    </location>
</feature>
<evidence type="ECO:0000256" key="1">
    <source>
        <dbReference type="SAM" id="MobiDB-lite"/>
    </source>
</evidence>
<feature type="region of interest" description="Disordered" evidence="1">
    <location>
        <begin position="1"/>
        <end position="32"/>
    </location>
</feature>
<keyword evidence="2" id="KW-0812">Transmembrane</keyword>
<evidence type="ECO:0000313" key="4">
    <source>
        <dbReference type="Proteomes" id="UP000186855"/>
    </source>
</evidence>
<feature type="transmembrane region" description="Helical" evidence="2">
    <location>
        <begin position="190"/>
        <end position="212"/>
    </location>
</feature>
<accession>A0A1Q8VZ40</accession>
<keyword evidence="2" id="KW-0472">Membrane</keyword>
<reference evidence="3 4" key="1">
    <citation type="submission" date="2016-12" db="EMBL/GenBank/DDBJ databases">
        <title>Genomic comparison of strains in the 'Actinomyces naeslundii' group.</title>
        <authorList>
            <person name="Mughal S.R."/>
            <person name="Do T."/>
            <person name="Gilbert S.C."/>
            <person name="Witherden E.A."/>
            <person name="Didelot X."/>
            <person name="Beighton D."/>
        </authorList>
    </citation>
    <scope>NUCLEOTIDE SEQUENCE [LARGE SCALE GENOMIC DNA]</scope>
    <source>
        <strain evidence="3 4">S24V</strain>
    </source>
</reference>
<dbReference type="AlphaFoldDB" id="A0A1Q8VZ40"/>
<gene>
    <name evidence="3" type="ORF">BKH30_04800</name>
</gene>
<feature type="transmembrane region" description="Helical" evidence="2">
    <location>
        <begin position="72"/>
        <end position="96"/>
    </location>
</feature>
<evidence type="ECO:0000256" key="2">
    <source>
        <dbReference type="SAM" id="Phobius"/>
    </source>
</evidence>
<name>A0A1Q8VZ40_9ACTO</name>
<evidence type="ECO:0000313" key="3">
    <source>
        <dbReference type="EMBL" id="OLO53719.1"/>
    </source>
</evidence>
<feature type="transmembrane region" description="Helical" evidence="2">
    <location>
        <begin position="116"/>
        <end position="142"/>
    </location>
</feature>
<organism evidence="3 4">
    <name type="scientific">Actinomyces oris</name>
    <dbReference type="NCBI Taxonomy" id="544580"/>
    <lineage>
        <taxon>Bacteria</taxon>
        <taxon>Bacillati</taxon>
        <taxon>Actinomycetota</taxon>
        <taxon>Actinomycetes</taxon>
        <taxon>Actinomycetales</taxon>
        <taxon>Actinomycetaceae</taxon>
        <taxon>Actinomyces</taxon>
    </lineage>
</organism>
<proteinExistence type="predicted"/>
<comment type="caution">
    <text evidence="3">The sequence shown here is derived from an EMBL/GenBank/DDBJ whole genome shotgun (WGS) entry which is preliminary data.</text>
</comment>